<feature type="region of interest" description="Disordered" evidence="2">
    <location>
        <begin position="180"/>
        <end position="217"/>
    </location>
</feature>
<dbReference type="PANTHER" id="PTHR21666:SF263">
    <property type="entry name" value="MUREIN HYDROLASE ACTIVATOR NLPD"/>
    <property type="match status" value="1"/>
</dbReference>
<dbReference type="CDD" id="cd12797">
    <property type="entry name" value="M23_peptidase"/>
    <property type="match status" value="1"/>
</dbReference>
<dbReference type="InterPro" id="IPR016047">
    <property type="entry name" value="M23ase_b-sheet_dom"/>
</dbReference>
<organism evidence="5 6">
    <name type="scientific">Chitinimonas lacunae</name>
    <dbReference type="NCBI Taxonomy" id="1963018"/>
    <lineage>
        <taxon>Bacteria</taxon>
        <taxon>Pseudomonadati</taxon>
        <taxon>Pseudomonadota</taxon>
        <taxon>Betaproteobacteria</taxon>
        <taxon>Neisseriales</taxon>
        <taxon>Chitinibacteraceae</taxon>
        <taxon>Chitinimonas</taxon>
    </lineage>
</organism>
<evidence type="ECO:0000256" key="1">
    <source>
        <dbReference type="ARBA" id="ARBA00038420"/>
    </source>
</evidence>
<protein>
    <submittedName>
        <fullName evidence="5">Peptidoglycan DD-metalloendopeptidase family protein</fullName>
    </submittedName>
</protein>
<comment type="caution">
    <text evidence="5">The sequence shown here is derived from an EMBL/GenBank/DDBJ whole genome shotgun (WGS) entry which is preliminary data.</text>
</comment>
<evidence type="ECO:0000256" key="2">
    <source>
        <dbReference type="SAM" id="MobiDB-lite"/>
    </source>
</evidence>
<evidence type="ECO:0000313" key="5">
    <source>
        <dbReference type="EMBL" id="MFC4158719.1"/>
    </source>
</evidence>
<dbReference type="Proteomes" id="UP001595791">
    <property type="component" value="Unassembled WGS sequence"/>
</dbReference>
<dbReference type="PROSITE" id="PS51782">
    <property type="entry name" value="LYSM"/>
    <property type="match status" value="1"/>
</dbReference>
<dbReference type="PANTHER" id="PTHR21666">
    <property type="entry name" value="PEPTIDASE-RELATED"/>
    <property type="match status" value="1"/>
</dbReference>
<dbReference type="EMBL" id="JBHSBU010000001">
    <property type="protein sequence ID" value="MFC4158719.1"/>
    <property type="molecule type" value="Genomic_DNA"/>
</dbReference>
<evidence type="ECO:0000313" key="6">
    <source>
        <dbReference type="Proteomes" id="UP001595791"/>
    </source>
</evidence>
<dbReference type="CDD" id="cd00118">
    <property type="entry name" value="LysM"/>
    <property type="match status" value="1"/>
</dbReference>
<feature type="region of interest" description="Disordered" evidence="2">
    <location>
        <begin position="122"/>
        <end position="146"/>
    </location>
</feature>
<feature type="compositionally biased region" description="Basic and acidic residues" evidence="2">
    <location>
        <begin position="182"/>
        <end position="209"/>
    </location>
</feature>
<sequence length="338" mass="36540">MNVRRFAGLLSALLIVACAHDPNRAPAPIVDRTKPVTRPSSTAPAERETGADWRPKVYTVKKGDTLYSIALEHGLDYREVAAWNQLSDPNLIKIDQQLRLTVPDENGDSGVVVKPLKPETDAGVTIRPVSDGAVTPAPTRPDTPAPVRAEVAYPKALKLSYSTDAATVARLAEGPEQVAARPRLEKPVEIKPVEVKPAEPKPTEPKPVESKPQPVGDDEVASWVWPATGRVVAPFSDSSKGIDIAGRLGHPVLASAGGRVVYAGTGLRGYGKLVIIKHNKTYLSAYAHNSQLLVKEGDNVKKGDKIAEMGNTDTEQVKLHFEIRRFGKPVDPTKYLTQ</sequence>
<evidence type="ECO:0000256" key="3">
    <source>
        <dbReference type="SAM" id="SignalP"/>
    </source>
</evidence>
<dbReference type="InterPro" id="IPR018392">
    <property type="entry name" value="LysM"/>
</dbReference>
<dbReference type="Pfam" id="PF01476">
    <property type="entry name" value="LysM"/>
    <property type="match status" value="1"/>
</dbReference>
<evidence type="ECO:0000259" key="4">
    <source>
        <dbReference type="PROSITE" id="PS51782"/>
    </source>
</evidence>
<gene>
    <name evidence="5" type="ORF">ACFOW7_05010</name>
</gene>
<dbReference type="RefSeq" id="WP_378161700.1">
    <property type="nucleotide sequence ID" value="NZ_JBHSBU010000001.1"/>
</dbReference>
<dbReference type="Gene3D" id="2.70.70.10">
    <property type="entry name" value="Glucose Permease (Domain IIA)"/>
    <property type="match status" value="1"/>
</dbReference>
<dbReference type="Pfam" id="PF01551">
    <property type="entry name" value="Peptidase_M23"/>
    <property type="match status" value="1"/>
</dbReference>
<dbReference type="SMART" id="SM00257">
    <property type="entry name" value="LysM"/>
    <property type="match status" value="1"/>
</dbReference>
<keyword evidence="6" id="KW-1185">Reference proteome</keyword>
<dbReference type="Gene3D" id="3.10.350.10">
    <property type="entry name" value="LysM domain"/>
    <property type="match status" value="1"/>
</dbReference>
<feature type="signal peptide" evidence="3">
    <location>
        <begin position="1"/>
        <end position="19"/>
    </location>
</feature>
<name>A0ABV8MKX8_9NEIS</name>
<proteinExistence type="inferred from homology"/>
<dbReference type="SUPFAM" id="SSF51261">
    <property type="entry name" value="Duplicated hybrid motif"/>
    <property type="match status" value="1"/>
</dbReference>
<feature type="domain" description="LysM" evidence="4">
    <location>
        <begin position="56"/>
        <end position="100"/>
    </location>
</feature>
<dbReference type="InterPro" id="IPR050570">
    <property type="entry name" value="Cell_wall_metabolism_enzyme"/>
</dbReference>
<dbReference type="PROSITE" id="PS51257">
    <property type="entry name" value="PROKAR_LIPOPROTEIN"/>
    <property type="match status" value="1"/>
</dbReference>
<feature type="region of interest" description="Disordered" evidence="2">
    <location>
        <begin position="28"/>
        <end position="50"/>
    </location>
</feature>
<feature type="chain" id="PRO_5046006010" evidence="3">
    <location>
        <begin position="20"/>
        <end position="338"/>
    </location>
</feature>
<dbReference type="SUPFAM" id="SSF54106">
    <property type="entry name" value="LysM domain"/>
    <property type="match status" value="1"/>
</dbReference>
<accession>A0ABV8MKX8</accession>
<reference evidence="6" key="1">
    <citation type="journal article" date="2019" name="Int. J. Syst. Evol. Microbiol.">
        <title>The Global Catalogue of Microorganisms (GCM) 10K type strain sequencing project: providing services to taxonomists for standard genome sequencing and annotation.</title>
        <authorList>
            <consortium name="The Broad Institute Genomics Platform"/>
            <consortium name="The Broad Institute Genome Sequencing Center for Infectious Disease"/>
            <person name="Wu L."/>
            <person name="Ma J."/>
        </authorList>
    </citation>
    <scope>NUCLEOTIDE SEQUENCE [LARGE SCALE GENOMIC DNA]</scope>
    <source>
        <strain evidence="6">LMG 29894</strain>
    </source>
</reference>
<dbReference type="InterPro" id="IPR036779">
    <property type="entry name" value="LysM_dom_sf"/>
</dbReference>
<keyword evidence="3" id="KW-0732">Signal</keyword>
<dbReference type="InterPro" id="IPR011055">
    <property type="entry name" value="Dup_hybrid_motif"/>
</dbReference>
<comment type="similarity">
    <text evidence="1">Belongs to the E.coli NlpD/Haemophilus LppB family.</text>
</comment>